<name>A0ABU1MWD7_9CAUL</name>
<dbReference type="Proteomes" id="UP001262754">
    <property type="component" value="Unassembled WGS sequence"/>
</dbReference>
<dbReference type="RefSeq" id="WP_310030030.1">
    <property type="nucleotide sequence ID" value="NZ_JAVDRL010000003.1"/>
</dbReference>
<sequence length="620" mass="67748">MEIDAPAVQTQYVHIKLKGLPSFVYINRADKLSNLTDQTVLIKDARTGEVISVVRQNDTLFEDAYFYLPARFIGQDRKAHLVLQPSSPWIVKDAFSANPVQVLSLEAAPADRYQTYEIVFGKPDDQPFLVDNISYAEGAYRTPGWVWNKFFRYGNDPSTFLLPLEAGKAVFLKPNFYLSANALFVIDGKEIAIFERSLGERSSQDFYRTRLEVSGRPVHDMRVQNVAPFRAMPTNLRQMAFAFNSIEIATPRPAPVRLNVVDLLNTRLDYRHGHSARAALLNPTDAVAELLKYQGGAFLPSRDPVALPAGSRRHADAVVLLDPILNDIASTAYSTGDVWVNSAVGAAMMLEKAGYSVAYANPADLARLRPKVVYVPTQPFYRNILDQAVFDQLAASGAKVIIDPSFSGEFINNQVLWKATGVQYIEGAELLVQDEVVFQDQAKTDTFQASIVFSHKALDAKPEASLKVAGPLAYSKPAGSGSVSALMTPAAYYFFNYGLRPDTALLHQLLKGAAKPTVTARSASQVRAYVIRQTACTADVMVENNNVGAYNYYGFATVTASPPPSTPPPVSRVTLDGALFAGRKWSVSGPVKSEPSASGVTVLSLTRDTVVSLVDRGCGV</sequence>
<comment type="caution">
    <text evidence="1">The sequence shown here is derived from an EMBL/GenBank/DDBJ whole genome shotgun (WGS) entry which is preliminary data.</text>
</comment>
<accession>A0ABU1MWD7</accession>
<gene>
    <name evidence="1" type="ORF">J2800_001230</name>
</gene>
<dbReference type="EMBL" id="JAVDRL010000003">
    <property type="protein sequence ID" value="MDR6530494.1"/>
    <property type="molecule type" value="Genomic_DNA"/>
</dbReference>
<protein>
    <submittedName>
        <fullName evidence="1">Uncharacterized protein</fullName>
    </submittedName>
</protein>
<evidence type="ECO:0000313" key="1">
    <source>
        <dbReference type="EMBL" id="MDR6530494.1"/>
    </source>
</evidence>
<reference evidence="1 2" key="1">
    <citation type="submission" date="2023-07" db="EMBL/GenBank/DDBJ databases">
        <title>Sorghum-associated microbial communities from plants grown in Nebraska, USA.</title>
        <authorList>
            <person name="Schachtman D."/>
        </authorList>
    </citation>
    <scope>NUCLEOTIDE SEQUENCE [LARGE SCALE GENOMIC DNA]</scope>
    <source>
        <strain evidence="1 2">DS2154</strain>
    </source>
</reference>
<keyword evidence="2" id="KW-1185">Reference proteome</keyword>
<evidence type="ECO:0000313" key="2">
    <source>
        <dbReference type="Proteomes" id="UP001262754"/>
    </source>
</evidence>
<organism evidence="1 2">
    <name type="scientific">Caulobacter rhizosphaerae</name>
    <dbReference type="NCBI Taxonomy" id="2010972"/>
    <lineage>
        <taxon>Bacteria</taxon>
        <taxon>Pseudomonadati</taxon>
        <taxon>Pseudomonadota</taxon>
        <taxon>Alphaproteobacteria</taxon>
        <taxon>Caulobacterales</taxon>
        <taxon>Caulobacteraceae</taxon>
        <taxon>Caulobacter</taxon>
    </lineage>
</organism>
<proteinExistence type="predicted"/>